<evidence type="ECO:0000313" key="11">
    <source>
        <dbReference type="EMBL" id="KKS14371.1"/>
    </source>
</evidence>
<dbReference type="Gene3D" id="3.30.930.10">
    <property type="entry name" value="Bira Bifunctional Protein, Domain 2"/>
    <property type="match status" value="1"/>
</dbReference>
<evidence type="ECO:0000259" key="10">
    <source>
        <dbReference type="PROSITE" id="PS50862"/>
    </source>
</evidence>
<dbReference type="Gene3D" id="3.40.50.800">
    <property type="entry name" value="Anticodon-binding domain"/>
    <property type="match status" value="1"/>
</dbReference>
<dbReference type="InterPro" id="IPR050062">
    <property type="entry name" value="Pro-tRNA_synthetase"/>
</dbReference>
<keyword evidence="6" id="KW-0648">Protein biosynthesis</keyword>
<sequence length="415" mass="47141">MKYSKLFPKTLRQAPSGAESINHQLLVRGGFIHQEMAGVYSYLTLGWRVLNNISQIVREEMNKIGGQEILMPALHPGDNWKKTGRFSSFDVLFKIKGAQGTDMVLGPTHEEIIYPLLAEYIKSYKDLPLYLYQIQTKFRNELRVKGGLLRGREFLMKDLYSFHDSDKDRDEYYQTVKKAYFKIFEKLELPVLETRAAGGTFSDWSEEFQVAVSAGEDTVYVCEGCKVAINKEVCKDEGCNSCGQKYKEVKAIEVGNIFPLKRSYAEIFNLSFQDQDGNSKIVSAGCYGLGVSRIMGALVEVFHDDKGIIWPESVAPFKVHLVGLDLDDKEVLNKAEKVYKLLESHDVETLFDDRVNISAGEKFADADLIGIPYRVVISKRVKDKPEVKRRNEKNTSFMSEQELIKSISEDSQNSV</sequence>
<comment type="caution">
    <text evidence="11">The sequence shown here is derived from an EMBL/GenBank/DDBJ whole genome shotgun (WGS) entry which is preliminary data.</text>
</comment>
<evidence type="ECO:0000256" key="3">
    <source>
        <dbReference type="ARBA" id="ARBA00022598"/>
    </source>
</evidence>
<keyword evidence="3" id="KW-0436">Ligase</keyword>
<proteinExistence type="predicted"/>
<name>A0A0G0YXE9_9BACT</name>
<evidence type="ECO:0000256" key="6">
    <source>
        <dbReference type="ARBA" id="ARBA00022917"/>
    </source>
</evidence>
<dbReference type="Pfam" id="PF00587">
    <property type="entry name" value="tRNA-synt_2b"/>
    <property type="match status" value="1"/>
</dbReference>
<organism evidence="11 12">
    <name type="scientific">Candidatus Daviesbacteria bacterium GW2011_GWB1_41_5</name>
    <dbReference type="NCBI Taxonomy" id="1618429"/>
    <lineage>
        <taxon>Bacteria</taxon>
        <taxon>Candidatus Daviesiibacteriota</taxon>
    </lineage>
</organism>
<dbReference type="InterPro" id="IPR036621">
    <property type="entry name" value="Anticodon-bd_dom_sf"/>
</dbReference>
<dbReference type="InterPro" id="IPR044140">
    <property type="entry name" value="ProRS_anticodon_short"/>
</dbReference>
<dbReference type="GO" id="GO:0005829">
    <property type="term" value="C:cytosol"/>
    <property type="evidence" value="ECO:0007669"/>
    <property type="project" value="TreeGrafter"/>
</dbReference>
<reference evidence="11 12" key="1">
    <citation type="journal article" date="2015" name="Nature">
        <title>rRNA introns, odd ribosomes, and small enigmatic genomes across a large radiation of phyla.</title>
        <authorList>
            <person name="Brown C.T."/>
            <person name="Hug L.A."/>
            <person name="Thomas B.C."/>
            <person name="Sharon I."/>
            <person name="Castelle C.J."/>
            <person name="Singh A."/>
            <person name="Wilkins M.J."/>
            <person name="Williams K.H."/>
            <person name="Banfield J.F."/>
        </authorList>
    </citation>
    <scope>NUCLEOTIDE SEQUENCE [LARGE SCALE GENOMIC DNA]</scope>
</reference>
<evidence type="ECO:0000256" key="5">
    <source>
        <dbReference type="ARBA" id="ARBA00022840"/>
    </source>
</evidence>
<evidence type="ECO:0000313" key="12">
    <source>
        <dbReference type="Proteomes" id="UP000034753"/>
    </source>
</evidence>
<dbReference type="InterPro" id="IPR002314">
    <property type="entry name" value="aa-tRNA-synt_IIb"/>
</dbReference>
<protein>
    <recommendedName>
        <fullName evidence="2">Proline--tRNA ligase</fullName>
        <ecNumber evidence="1">6.1.1.15</ecNumber>
    </recommendedName>
    <alternativeName>
        <fullName evidence="8">Prolyl-tRNA synthetase</fullName>
    </alternativeName>
</protein>
<evidence type="ECO:0000256" key="2">
    <source>
        <dbReference type="ARBA" id="ARBA00019110"/>
    </source>
</evidence>
<dbReference type="PANTHER" id="PTHR42753:SF2">
    <property type="entry name" value="PROLINE--TRNA LIGASE"/>
    <property type="match status" value="1"/>
</dbReference>
<evidence type="ECO:0000256" key="4">
    <source>
        <dbReference type="ARBA" id="ARBA00022741"/>
    </source>
</evidence>
<dbReference type="SUPFAM" id="SSF55681">
    <property type="entry name" value="Class II aaRS and biotin synthetases"/>
    <property type="match status" value="1"/>
</dbReference>
<feature type="domain" description="Aminoacyl-transfer RNA synthetases class-II family profile" evidence="10">
    <location>
        <begin position="38"/>
        <end position="311"/>
    </location>
</feature>
<evidence type="ECO:0000256" key="1">
    <source>
        <dbReference type="ARBA" id="ARBA00012831"/>
    </source>
</evidence>
<comment type="catalytic activity">
    <reaction evidence="9">
        <text>tRNA(Pro) + L-proline + ATP = L-prolyl-tRNA(Pro) + AMP + diphosphate</text>
        <dbReference type="Rhea" id="RHEA:14305"/>
        <dbReference type="Rhea" id="RHEA-COMP:9700"/>
        <dbReference type="Rhea" id="RHEA-COMP:9702"/>
        <dbReference type="ChEBI" id="CHEBI:30616"/>
        <dbReference type="ChEBI" id="CHEBI:33019"/>
        <dbReference type="ChEBI" id="CHEBI:60039"/>
        <dbReference type="ChEBI" id="CHEBI:78442"/>
        <dbReference type="ChEBI" id="CHEBI:78532"/>
        <dbReference type="ChEBI" id="CHEBI:456215"/>
        <dbReference type="EC" id="6.1.1.15"/>
    </reaction>
</comment>
<dbReference type="PROSITE" id="PS50862">
    <property type="entry name" value="AA_TRNA_LIGASE_II"/>
    <property type="match status" value="1"/>
</dbReference>
<dbReference type="PRINTS" id="PR01046">
    <property type="entry name" value="TRNASYNTHPRO"/>
</dbReference>
<accession>A0A0G0YXE9</accession>
<keyword evidence="5" id="KW-0067">ATP-binding</keyword>
<evidence type="ECO:0000256" key="7">
    <source>
        <dbReference type="ARBA" id="ARBA00023146"/>
    </source>
</evidence>
<dbReference type="GO" id="GO:0006433">
    <property type="term" value="P:prolyl-tRNA aminoacylation"/>
    <property type="evidence" value="ECO:0007669"/>
    <property type="project" value="InterPro"/>
</dbReference>
<dbReference type="InterPro" id="IPR002316">
    <property type="entry name" value="Pro-tRNA-ligase_IIa"/>
</dbReference>
<evidence type="ECO:0000256" key="9">
    <source>
        <dbReference type="ARBA" id="ARBA00047671"/>
    </source>
</evidence>
<evidence type="ECO:0000256" key="8">
    <source>
        <dbReference type="ARBA" id="ARBA00029731"/>
    </source>
</evidence>
<dbReference type="PATRIC" id="fig|1618429.3.peg.71"/>
<dbReference type="EMBL" id="LCBN01000002">
    <property type="protein sequence ID" value="KKS14371.1"/>
    <property type="molecule type" value="Genomic_DNA"/>
</dbReference>
<dbReference type="InterPro" id="IPR006195">
    <property type="entry name" value="aa-tRNA-synth_II"/>
</dbReference>
<keyword evidence="4" id="KW-0547">Nucleotide-binding</keyword>
<dbReference type="EC" id="6.1.1.15" evidence="1"/>
<keyword evidence="7 11" id="KW-0030">Aminoacyl-tRNA synthetase</keyword>
<dbReference type="CDD" id="cd00861">
    <property type="entry name" value="ProRS_anticodon_short"/>
    <property type="match status" value="1"/>
</dbReference>
<dbReference type="GO" id="GO:0004827">
    <property type="term" value="F:proline-tRNA ligase activity"/>
    <property type="evidence" value="ECO:0007669"/>
    <property type="project" value="UniProtKB-EC"/>
</dbReference>
<gene>
    <name evidence="11" type="ORF">UU67_C0002G0037</name>
</gene>
<dbReference type="SUPFAM" id="SSF52954">
    <property type="entry name" value="Class II aaRS ABD-related"/>
    <property type="match status" value="1"/>
</dbReference>
<dbReference type="GO" id="GO:0005524">
    <property type="term" value="F:ATP binding"/>
    <property type="evidence" value="ECO:0007669"/>
    <property type="project" value="UniProtKB-KW"/>
</dbReference>
<dbReference type="Pfam" id="PF03129">
    <property type="entry name" value="HGTP_anticodon"/>
    <property type="match status" value="1"/>
</dbReference>
<dbReference type="InterPro" id="IPR004154">
    <property type="entry name" value="Anticodon-bd"/>
</dbReference>
<dbReference type="AlphaFoldDB" id="A0A0G0YXE9"/>
<dbReference type="Proteomes" id="UP000034753">
    <property type="component" value="Unassembled WGS sequence"/>
</dbReference>
<dbReference type="InterPro" id="IPR045864">
    <property type="entry name" value="aa-tRNA-synth_II/BPL/LPL"/>
</dbReference>
<dbReference type="PANTHER" id="PTHR42753">
    <property type="entry name" value="MITOCHONDRIAL RIBOSOME PROTEIN L39/PROLYL-TRNA LIGASE FAMILY MEMBER"/>
    <property type="match status" value="1"/>
</dbReference>